<proteinExistence type="predicted"/>
<accession>A0AC61S2H4</accession>
<evidence type="ECO:0000313" key="1">
    <source>
        <dbReference type="EMBL" id="THG39509.1"/>
    </source>
</evidence>
<sequence>PYGTLAVNVLGCMLLGAIYELSNYYVDMPLEIKLMLAVGFCGGFTTFSTFMAENMAMLSMNKLLQCATYAAASLLLGFVAMWAGHRMVQWLICQKWI</sequence>
<reference evidence="1" key="1">
    <citation type="submission" date="2019-04" db="EMBL/GenBank/DDBJ databases">
        <title>Microbes associate with the intestines of laboratory mice.</title>
        <authorList>
            <person name="Navarre W."/>
            <person name="Wong E."/>
            <person name="Huang K.C."/>
            <person name="Tropini C."/>
            <person name="Ng K."/>
            <person name="Yu B."/>
        </authorList>
    </citation>
    <scope>NUCLEOTIDE SEQUENCE</scope>
    <source>
        <strain evidence="1">NM86_A22</strain>
    </source>
</reference>
<protein>
    <submittedName>
        <fullName evidence="1">CrcB family protein</fullName>
    </submittedName>
</protein>
<dbReference type="Proteomes" id="UP000305401">
    <property type="component" value="Unassembled WGS sequence"/>
</dbReference>
<organism evidence="1 2">
    <name type="scientific">Muribaculum caecicola</name>
    <dbReference type="NCBI Taxonomy" id="3038144"/>
    <lineage>
        <taxon>Bacteria</taxon>
        <taxon>Pseudomonadati</taxon>
        <taxon>Bacteroidota</taxon>
        <taxon>Bacteroidia</taxon>
        <taxon>Bacteroidales</taxon>
        <taxon>Muribaculaceae</taxon>
        <taxon>Muribaculum</taxon>
    </lineage>
</organism>
<feature type="non-terminal residue" evidence="1">
    <location>
        <position position="1"/>
    </location>
</feature>
<comment type="caution">
    <text evidence="1">The sequence shown here is derived from an EMBL/GenBank/DDBJ whole genome shotgun (WGS) entry which is preliminary data.</text>
</comment>
<dbReference type="EMBL" id="SSTG01000251">
    <property type="protein sequence ID" value="THG39509.1"/>
    <property type="molecule type" value="Genomic_DNA"/>
</dbReference>
<evidence type="ECO:0000313" key="2">
    <source>
        <dbReference type="Proteomes" id="UP000305401"/>
    </source>
</evidence>
<gene>
    <name evidence="1" type="ORF">E5990_11155</name>
</gene>
<name>A0AC61S2H4_9BACT</name>
<keyword evidence="2" id="KW-1185">Reference proteome</keyword>